<feature type="region of interest" description="Disordered" evidence="8">
    <location>
        <begin position="94"/>
        <end position="134"/>
    </location>
</feature>
<gene>
    <name evidence="10" type="ORF">SKAU_G00333200</name>
</gene>
<dbReference type="GO" id="GO:0005576">
    <property type="term" value="C:extracellular region"/>
    <property type="evidence" value="ECO:0007669"/>
    <property type="project" value="UniProtKB-SubCell"/>
</dbReference>
<comment type="caution">
    <text evidence="10">The sequence shown here is derived from an EMBL/GenBank/DDBJ whole genome shotgun (WGS) entry which is preliminary data.</text>
</comment>
<keyword evidence="4" id="KW-0929">Antimicrobial</keyword>
<evidence type="ECO:0000256" key="8">
    <source>
        <dbReference type="SAM" id="MobiDB-lite"/>
    </source>
</evidence>
<dbReference type="EMBL" id="JAINUF010000015">
    <property type="protein sequence ID" value="KAJ8341029.1"/>
    <property type="molecule type" value="Genomic_DNA"/>
</dbReference>
<evidence type="ECO:0000256" key="4">
    <source>
        <dbReference type="ARBA" id="ARBA00022529"/>
    </source>
</evidence>
<proteinExistence type="inferred from homology"/>
<comment type="subcellular location">
    <subcellularLocation>
        <location evidence="1">Secreted</location>
    </subcellularLocation>
</comment>
<feature type="chain" id="PRO_5040199437" description="Hepcidin" evidence="9">
    <location>
        <begin position="22"/>
        <end position="287"/>
    </location>
</feature>
<name>A0A9Q1ELG4_SYNKA</name>
<evidence type="ECO:0000256" key="5">
    <source>
        <dbReference type="ARBA" id="ARBA00022702"/>
    </source>
</evidence>
<keyword evidence="5" id="KW-0372">Hormone</keyword>
<evidence type="ECO:0000313" key="10">
    <source>
        <dbReference type="EMBL" id="KAJ8341029.1"/>
    </source>
</evidence>
<feature type="signal peptide" evidence="9">
    <location>
        <begin position="1"/>
        <end position="21"/>
    </location>
</feature>
<keyword evidence="6" id="KW-0044">Antibiotic</keyword>
<dbReference type="OrthoDB" id="9428792at2759"/>
<dbReference type="GO" id="GO:0005179">
    <property type="term" value="F:hormone activity"/>
    <property type="evidence" value="ECO:0007669"/>
    <property type="project" value="UniProtKB-KW"/>
</dbReference>
<protein>
    <recommendedName>
        <fullName evidence="12">Hepcidin</fullName>
    </recommendedName>
</protein>
<keyword evidence="3" id="KW-0964">Secreted</keyword>
<reference evidence="10" key="1">
    <citation type="journal article" date="2023" name="Science">
        <title>Genome structures resolve the early diversification of teleost fishes.</title>
        <authorList>
            <person name="Parey E."/>
            <person name="Louis A."/>
            <person name="Montfort J."/>
            <person name="Bouchez O."/>
            <person name="Roques C."/>
            <person name="Iampietro C."/>
            <person name="Lluch J."/>
            <person name="Castinel A."/>
            <person name="Donnadieu C."/>
            <person name="Desvignes T."/>
            <person name="Floi Bucao C."/>
            <person name="Jouanno E."/>
            <person name="Wen M."/>
            <person name="Mejri S."/>
            <person name="Dirks R."/>
            <person name="Jansen H."/>
            <person name="Henkel C."/>
            <person name="Chen W.J."/>
            <person name="Zahm M."/>
            <person name="Cabau C."/>
            <person name="Klopp C."/>
            <person name="Thompson A.W."/>
            <person name="Robinson-Rechavi M."/>
            <person name="Braasch I."/>
            <person name="Lecointre G."/>
            <person name="Bobe J."/>
            <person name="Postlethwait J.H."/>
            <person name="Berthelot C."/>
            <person name="Roest Crollius H."/>
            <person name="Guiguen Y."/>
        </authorList>
    </citation>
    <scope>NUCLEOTIDE SEQUENCE</scope>
    <source>
        <strain evidence="10">WJC10195</strain>
    </source>
</reference>
<evidence type="ECO:0000256" key="7">
    <source>
        <dbReference type="ARBA" id="ARBA00023157"/>
    </source>
</evidence>
<evidence type="ECO:0008006" key="12">
    <source>
        <dbReference type="Google" id="ProtNLM"/>
    </source>
</evidence>
<dbReference type="Pfam" id="PF06446">
    <property type="entry name" value="Hepcidin"/>
    <property type="match status" value="1"/>
</dbReference>
<evidence type="ECO:0000256" key="9">
    <source>
        <dbReference type="SAM" id="SignalP"/>
    </source>
</evidence>
<keyword evidence="9" id="KW-0732">Signal</keyword>
<dbReference type="Proteomes" id="UP001152622">
    <property type="component" value="Chromosome 15"/>
</dbReference>
<dbReference type="InterPro" id="IPR010500">
    <property type="entry name" value="Hepcidin"/>
</dbReference>
<comment type="similarity">
    <text evidence="2">Belongs to the hepcidin family.</text>
</comment>
<organism evidence="10 11">
    <name type="scientific">Synaphobranchus kaupii</name>
    <name type="common">Kaup's arrowtooth eel</name>
    <dbReference type="NCBI Taxonomy" id="118154"/>
    <lineage>
        <taxon>Eukaryota</taxon>
        <taxon>Metazoa</taxon>
        <taxon>Chordata</taxon>
        <taxon>Craniata</taxon>
        <taxon>Vertebrata</taxon>
        <taxon>Euteleostomi</taxon>
        <taxon>Actinopterygii</taxon>
        <taxon>Neopterygii</taxon>
        <taxon>Teleostei</taxon>
        <taxon>Anguilliformes</taxon>
        <taxon>Synaphobranchidae</taxon>
        <taxon>Synaphobranchus</taxon>
    </lineage>
</organism>
<sequence>MKSTCIAVIFVLLSICVLCNTALPYAETRVEETGGNYVQTEETQQTAATEKEMDPLEVLFRTKRHIPLSLCRYCCKCWTCYFLLTPPSPKANARAAQAAGSQTNDVREGRGEGGGGRRKIPHSRISSSSPIPPVSLAANFSSPDRFQFQFSDPISGPASQAFTSKLQKPDQGGANICITSHNPLPSTSVTGSPRANAGKRLYSERRCSTSQSRQLPLQSVTRCLSHASLVWPTRPLAARRSPLRVISTTDSNRGPELLGADSASLIAVIIQSLGASRRRYPPAAASN</sequence>
<evidence type="ECO:0000313" key="11">
    <source>
        <dbReference type="Proteomes" id="UP001152622"/>
    </source>
</evidence>
<accession>A0A9Q1ELG4</accession>
<dbReference type="GO" id="GO:0006879">
    <property type="term" value="P:intracellular iron ion homeostasis"/>
    <property type="evidence" value="ECO:0007669"/>
    <property type="project" value="InterPro"/>
</dbReference>
<evidence type="ECO:0000256" key="2">
    <source>
        <dbReference type="ARBA" id="ARBA00008022"/>
    </source>
</evidence>
<keyword evidence="7" id="KW-1015">Disulfide bond</keyword>
<evidence type="ECO:0000256" key="6">
    <source>
        <dbReference type="ARBA" id="ARBA00023022"/>
    </source>
</evidence>
<evidence type="ECO:0000256" key="1">
    <source>
        <dbReference type="ARBA" id="ARBA00004613"/>
    </source>
</evidence>
<dbReference type="GO" id="GO:0042742">
    <property type="term" value="P:defense response to bacterium"/>
    <property type="evidence" value="ECO:0007669"/>
    <property type="project" value="UniProtKB-KW"/>
</dbReference>
<dbReference type="AlphaFoldDB" id="A0A9Q1ELG4"/>
<evidence type="ECO:0000256" key="3">
    <source>
        <dbReference type="ARBA" id="ARBA00022525"/>
    </source>
</evidence>
<keyword evidence="11" id="KW-1185">Reference proteome</keyword>